<evidence type="ECO:0000256" key="2">
    <source>
        <dbReference type="SAM" id="SignalP"/>
    </source>
</evidence>
<dbReference type="Gene3D" id="2.60.120.200">
    <property type="match status" value="1"/>
</dbReference>
<evidence type="ECO:0000256" key="1">
    <source>
        <dbReference type="ARBA" id="ARBA00006865"/>
    </source>
</evidence>
<dbReference type="SUPFAM" id="SSF49899">
    <property type="entry name" value="Concanavalin A-like lectins/glucanases"/>
    <property type="match status" value="1"/>
</dbReference>
<gene>
    <name evidence="4" type="ORF">GCM10023231_37260</name>
</gene>
<sequence>MKLPSLGIMNSMLFISLLVLCLADVAKAIPPQPEDKDADYQLVWSDEFDKDGAPNPENWQFEQGFVRNQELQWYQRDNAWCEGGLLIIEARKEEKANPSYERGSKQWAKQRKNITYTSASINTYHRHSWQYGRFEMRARIDISAGLWPAFWTLGVNGQWPSNGEIDIMEYYQGKILANIACGTSKPYQAEWYSKTKAVSELGGKAWASQFHVWRMDWDEESIALYVDDLLLNKVPLSELINKDGSDTNPFKQAHYILLDLAMGGMNGGDVAGTTFPNRYEIDYVRVYQKK</sequence>
<evidence type="ECO:0000259" key="3">
    <source>
        <dbReference type="PROSITE" id="PS51762"/>
    </source>
</evidence>
<feature type="domain" description="GH16" evidence="3">
    <location>
        <begin position="23"/>
        <end position="290"/>
    </location>
</feature>
<dbReference type="PROSITE" id="PS51762">
    <property type="entry name" value="GH16_2"/>
    <property type="match status" value="1"/>
</dbReference>
<keyword evidence="2" id="KW-0732">Signal</keyword>
<dbReference type="InterPro" id="IPR013320">
    <property type="entry name" value="ConA-like_dom_sf"/>
</dbReference>
<dbReference type="Pfam" id="PF00722">
    <property type="entry name" value="Glyco_hydro_16"/>
    <property type="match status" value="1"/>
</dbReference>
<dbReference type="InterPro" id="IPR000757">
    <property type="entry name" value="Beta-glucanase-like"/>
</dbReference>
<dbReference type="CDD" id="cd08023">
    <property type="entry name" value="GH16_laminarinase_like"/>
    <property type="match status" value="1"/>
</dbReference>
<accession>A0ABP9C7C8</accession>
<dbReference type="PANTHER" id="PTHR10963">
    <property type="entry name" value="GLYCOSYL HYDROLASE-RELATED"/>
    <property type="match status" value="1"/>
</dbReference>
<organism evidence="4 5">
    <name type="scientific">Olivibacter ginsenosidimutans</name>
    <dbReference type="NCBI Taxonomy" id="1176537"/>
    <lineage>
        <taxon>Bacteria</taxon>
        <taxon>Pseudomonadati</taxon>
        <taxon>Bacteroidota</taxon>
        <taxon>Sphingobacteriia</taxon>
        <taxon>Sphingobacteriales</taxon>
        <taxon>Sphingobacteriaceae</taxon>
        <taxon>Olivibacter</taxon>
    </lineage>
</organism>
<dbReference type="PANTHER" id="PTHR10963:SF55">
    <property type="entry name" value="GLYCOSIDE HYDROLASE FAMILY 16 PROTEIN"/>
    <property type="match status" value="1"/>
</dbReference>
<dbReference type="RefSeq" id="WP_345234261.1">
    <property type="nucleotide sequence ID" value="NZ_BAABIQ010000043.1"/>
</dbReference>
<feature type="signal peptide" evidence="2">
    <location>
        <begin position="1"/>
        <end position="28"/>
    </location>
</feature>
<keyword evidence="5" id="KW-1185">Reference proteome</keyword>
<dbReference type="Proteomes" id="UP001501411">
    <property type="component" value="Unassembled WGS sequence"/>
</dbReference>
<comment type="caution">
    <text evidence="4">The sequence shown here is derived from an EMBL/GenBank/DDBJ whole genome shotgun (WGS) entry which is preliminary data.</text>
</comment>
<reference evidence="5" key="1">
    <citation type="journal article" date="2019" name="Int. J. Syst. Evol. Microbiol.">
        <title>The Global Catalogue of Microorganisms (GCM) 10K type strain sequencing project: providing services to taxonomists for standard genome sequencing and annotation.</title>
        <authorList>
            <consortium name="The Broad Institute Genomics Platform"/>
            <consortium name="The Broad Institute Genome Sequencing Center for Infectious Disease"/>
            <person name="Wu L."/>
            <person name="Ma J."/>
        </authorList>
    </citation>
    <scope>NUCLEOTIDE SEQUENCE [LARGE SCALE GENOMIC DNA]</scope>
    <source>
        <strain evidence="5">JCM 18200</strain>
    </source>
</reference>
<feature type="chain" id="PRO_5046728333" description="GH16 domain-containing protein" evidence="2">
    <location>
        <begin position="29"/>
        <end position="290"/>
    </location>
</feature>
<evidence type="ECO:0000313" key="5">
    <source>
        <dbReference type="Proteomes" id="UP001501411"/>
    </source>
</evidence>
<protein>
    <recommendedName>
        <fullName evidence="3">GH16 domain-containing protein</fullName>
    </recommendedName>
</protein>
<name>A0ABP9C7C8_9SPHI</name>
<proteinExistence type="inferred from homology"/>
<evidence type="ECO:0000313" key="4">
    <source>
        <dbReference type="EMBL" id="GAA4804686.1"/>
    </source>
</evidence>
<comment type="similarity">
    <text evidence="1">Belongs to the glycosyl hydrolase 16 family.</text>
</comment>
<dbReference type="InterPro" id="IPR050546">
    <property type="entry name" value="Glycosyl_Hydrlase_16"/>
</dbReference>
<dbReference type="EMBL" id="BAABIQ010000043">
    <property type="protein sequence ID" value="GAA4804686.1"/>
    <property type="molecule type" value="Genomic_DNA"/>
</dbReference>